<name>A0A0E9V5J0_ANGAN</name>
<dbReference type="AlphaFoldDB" id="A0A0E9V5J0"/>
<dbReference type="EMBL" id="GBXM01035203">
    <property type="protein sequence ID" value="JAH73374.1"/>
    <property type="molecule type" value="Transcribed_RNA"/>
</dbReference>
<accession>A0A0E9V5J0</accession>
<proteinExistence type="predicted"/>
<reference evidence="1" key="2">
    <citation type="journal article" date="2015" name="Fish Shellfish Immunol.">
        <title>Early steps in the European eel (Anguilla anguilla)-Vibrio vulnificus interaction in the gills: Role of the RtxA13 toxin.</title>
        <authorList>
            <person name="Callol A."/>
            <person name="Pajuelo D."/>
            <person name="Ebbesson L."/>
            <person name="Teles M."/>
            <person name="MacKenzie S."/>
            <person name="Amaro C."/>
        </authorList>
    </citation>
    <scope>NUCLEOTIDE SEQUENCE</scope>
</reference>
<reference evidence="1" key="1">
    <citation type="submission" date="2014-11" db="EMBL/GenBank/DDBJ databases">
        <authorList>
            <person name="Amaro Gonzalez C."/>
        </authorList>
    </citation>
    <scope>NUCLEOTIDE SEQUENCE</scope>
</reference>
<organism evidence="1">
    <name type="scientific">Anguilla anguilla</name>
    <name type="common">European freshwater eel</name>
    <name type="synonym">Muraena anguilla</name>
    <dbReference type="NCBI Taxonomy" id="7936"/>
    <lineage>
        <taxon>Eukaryota</taxon>
        <taxon>Metazoa</taxon>
        <taxon>Chordata</taxon>
        <taxon>Craniata</taxon>
        <taxon>Vertebrata</taxon>
        <taxon>Euteleostomi</taxon>
        <taxon>Actinopterygii</taxon>
        <taxon>Neopterygii</taxon>
        <taxon>Teleostei</taxon>
        <taxon>Anguilliformes</taxon>
        <taxon>Anguillidae</taxon>
        <taxon>Anguilla</taxon>
    </lineage>
</organism>
<protein>
    <submittedName>
        <fullName evidence="1">Uncharacterized protein</fullName>
    </submittedName>
</protein>
<evidence type="ECO:0000313" key="1">
    <source>
        <dbReference type="EMBL" id="JAH73374.1"/>
    </source>
</evidence>
<sequence length="52" mass="5729">MSCDHSWFACESHCFCQNSGHVCSLGSQLLRVGNARNSCGLSRIINRPVPYS</sequence>